<proteinExistence type="predicted"/>
<organism evidence="3 4">
    <name type="scientific">Nostoc flagelliforme FACHB-838</name>
    <dbReference type="NCBI Taxonomy" id="2692904"/>
    <lineage>
        <taxon>Bacteria</taxon>
        <taxon>Bacillati</taxon>
        <taxon>Cyanobacteriota</taxon>
        <taxon>Cyanophyceae</taxon>
        <taxon>Nostocales</taxon>
        <taxon>Nostocaceae</taxon>
        <taxon>Nostoc</taxon>
    </lineage>
</organism>
<dbReference type="InterPro" id="IPR011055">
    <property type="entry name" value="Dup_hybrid_motif"/>
</dbReference>
<feature type="coiled-coil region" evidence="1">
    <location>
        <begin position="461"/>
        <end position="488"/>
    </location>
</feature>
<dbReference type="SMART" id="SM00257">
    <property type="entry name" value="LysM"/>
    <property type="match status" value="1"/>
</dbReference>
<dbReference type="InterPro" id="IPR018392">
    <property type="entry name" value="LysM"/>
</dbReference>
<dbReference type="PANTHER" id="PTHR21666:SF270">
    <property type="entry name" value="MUREIN HYDROLASE ACTIVATOR ENVC"/>
    <property type="match status" value="1"/>
</dbReference>
<dbReference type="InterPro" id="IPR016047">
    <property type="entry name" value="M23ase_b-sheet_dom"/>
</dbReference>
<dbReference type="Proteomes" id="UP000623440">
    <property type="component" value="Unassembled WGS sequence"/>
</dbReference>
<dbReference type="Pfam" id="PF01551">
    <property type="entry name" value="Peptidase_M23"/>
    <property type="match status" value="1"/>
</dbReference>
<name>A0ABR8DGZ8_9NOSO</name>
<dbReference type="Gene3D" id="2.70.70.10">
    <property type="entry name" value="Glucose Permease (Domain IIA)"/>
    <property type="match status" value="1"/>
</dbReference>
<protein>
    <submittedName>
        <fullName evidence="3">Peptidoglycan DD-metalloendopeptidase family protein</fullName>
    </submittedName>
</protein>
<gene>
    <name evidence="3" type="ORF">H6G97_01050</name>
</gene>
<dbReference type="RefSeq" id="WP_190938884.1">
    <property type="nucleotide sequence ID" value="NZ_JACJSI010000001.1"/>
</dbReference>
<evidence type="ECO:0000313" key="3">
    <source>
        <dbReference type="EMBL" id="MBD2528213.1"/>
    </source>
</evidence>
<dbReference type="PANTHER" id="PTHR21666">
    <property type="entry name" value="PEPTIDASE-RELATED"/>
    <property type="match status" value="1"/>
</dbReference>
<dbReference type="InterPro" id="IPR050570">
    <property type="entry name" value="Cell_wall_metabolism_enzyme"/>
</dbReference>
<dbReference type="Gene3D" id="3.10.350.10">
    <property type="entry name" value="LysM domain"/>
    <property type="match status" value="1"/>
</dbReference>
<evidence type="ECO:0000313" key="4">
    <source>
        <dbReference type="Proteomes" id="UP000623440"/>
    </source>
</evidence>
<dbReference type="CDD" id="cd00118">
    <property type="entry name" value="LysM"/>
    <property type="match status" value="1"/>
</dbReference>
<keyword evidence="1" id="KW-0175">Coiled coil</keyword>
<dbReference type="SUPFAM" id="SSF51261">
    <property type="entry name" value="Duplicated hybrid motif"/>
    <property type="match status" value="1"/>
</dbReference>
<dbReference type="InterPro" id="IPR036779">
    <property type="entry name" value="LysM_dom_sf"/>
</dbReference>
<dbReference type="EMBL" id="JACJSI010000001">
    <property type="protein sequence ID" value="MBD2528213.1"/>
    <property type="molecule type" value="Genomic_DNA"/>
</dbReference>
<dbReference type="CDD" id="cd12797">
    <property type="entry name" value="M23_peptidase"/>
    <property type="match status" value="1"/>
</dbReference>
<keyword evidence="4" id="KW-1185">Reference proteome</keyword>
<dbReference type="PROSITE" id="PS51782">
    <property type="entry name" value="LYSM"/>
    <property type="match status" value="1"/>
</dbReference>
<sequence length="763" mass="80259">MKRALKKRVKAVLNNNPSSDDAPVELLNVMNPKVNRRVRTKAAMIGLAISMGATSLLVTRQSDQAQAAVPVGSQKATSAIPAVPDTEVKFASTKLESQAVSSASVPENPVIVEPTAVSQVPGLEAKWQVAANGMSLQVPPSNTFSQATAVYKNSTYLKPQLAQGLNNTLAETSFPTVNNLSDYSADSAGSTNASLIAQPQTVATSGVANSEINAQLKAQQEFALNRLQEKSNRLRNSLAQLRSGETKNLSQADIELAQPTTVVENTVLAQSDTSGDTSKANLISRLKQKTQTSAFVPATPTVIASSSLTAYEVKPGDTLAAIASKHNTSVAELVRANNLNNPNELRISQKLVIPAVQVEATVATPTFVESSKTPKVATSPVNIGSANSYLPTSPSPTIADNSNITVPTPVTVQIQANSATDLETAPPTASSSGVGGDIAVPQAFAEMQQPKTPANRVARGNNNNNDRLRGLQAEIQRLQQKYRAQQSGNLVVSAAAAETNNAAMLTPISTPNNFTAPNSAARPNSVAIQIPVPTPIQSNYTAQPIKTQFRTAVRPTEPVNPEFLPNLGSASQWTPSATPSATKVKVATPSGRVNASDSLGMMRGRTVSPQVIPPLAAVDQYLPRPIDELTPPPSTSTLTYTWPAKGTLTSGFGMRWGRPHKGIDIANSTGTPIVASAEGTIEKAGWNNGGYGNLVEIRHPDGSTTRYAHNSKILVQPGQQVNQGETIALMGSTGHSTGPHTHFEIHPSGKSAVNPIALLPERV</sequence>
<evidence type="ECO:0000256" key="1">
    <source>
        <dbReference type="SAM" id="Coils"/>
    </source>
</evidence>
<evidence type="ECO:0000259" key="2">
    <source>
        <dbReference type="PROSITE" id="PS51782"/>
    </source>
</evidence>
<dbReference type="SUPFAM" id="SSF54106">
    <property type="entry name" value="LysM domain"/>
    <property type="match status" value="1"/>
</dbReference>
<feature type="domain" description="LysM" evidence="2">
    <location>
        <begin position="309"/>
        <end position="353"/>
    </location>
</feature>
<dbReference type="Pfam" id="PF01476">
    <property type="entry name" value="LysM"/>
    <property type="match status" value="1"/>
</dbReference>
<accession>A0ABR8DGZ8</accession>
<reference evidence="3 4" key="1">
    <citation type="journal article" date="2020" name="ISME J.">
        <title>Comparative genomics reveals insights into cyanobacterial evolution and habitat adaptation.</title>
        <authorList>
            <person name="Chen M.Y."/>
            <person name="Teng W.K."/>
            <person name="Zhao L."/>
            <person name="Hu C.X."/>
            <person name="Zhou Y.K."/>
            <person name="Han B.P."/>
            <person name="Song L.R."/>
            <person name="Shu W.S."/>
        </authorList>
    </citation>
    <scope>NUCLEOTIDE SEQUENCE [LARGE SCALE GENOMIC DNA]</scope>
    <source>
        <strain evidence="3 4">FACHB-838</strain>
    </source>
</reference>
<comment type="caution">
    <text evidence="3">The sequence shown here is derived from an EMBL/GenBank/DDBJ whole genome shotgun (WGS) entry which is preliminary data.</text>
</comment>
<feature type="coiled-coil region" evidence="1">
    <location>
        <begin position="213"/>
        <end position="244"/>
    </location>
</feature>